<dbReference type="Proteomes" id="UP000287563">
    <property type="component" value="Unassembled WGS sequence"/>
</dbReference>
<sequence>MKKLTRIFVASVIGGAAIMANASISFPSIDELGLTSLSENEMSLIRGGFVTINENVINIGLTMSTAVNGETILSTHIADFTINNGMLVSQSGDKTVEFEDPLKFISIGGNNINTATPGSGSTGFIVQNSDDGTRINTQMIMDVEADVNGFIQQSIYQSRLENSILYSGY</sequence>
<evidence type="ECO:0008006" key="4">
    <source>
        <dbReference type="Google" id="ProtNLM"/>
    </source>
</evidence>
<reference evidence="2 3" key="1">
    <citation type="submission" date="2018-11" db="EMBL/GenBank/DDBJ databases">
        <title>Photobacterium sp. BEI247 sp. nov., a marine bacterium isolated from Yongle Blue Hole in the South China Sea.</title>
        <authorList>
            <person name="Wang X."/>
        </authorList>
    </citation>
    <scope>NUCLEOTIDE SEQUENCE [LARGE SCALE GENOMIC DNA]</scope>
    <source>
        <strain evidence="3">BEI247</strain>
    </source>
</reference>
<accession>A0A444JRJ4</accession>
<feature type="chain" id="PRO_5019113554" description="Carbon storage regulator" evidence="1">
    <location>
        <begin position="23"/>
        <end position="169"/>
    </location>
</feature>
<dbReference type="AlphaFoldDB" id="A0A444JRJ4"/>
<name>A0A444JRJ4_9GAMM</name>
<protein>
    <recommendedName>
        <fullName evidence="4">Carbon storage regulator</fullName>
    </recommendedName>
</protein>
<feature type="signal peptide" evidence="1">
    <location>
        <begin position="1"/>
        <end position="22"/>
    </location>
</feature>
<keyword evidence="3" id="KW-1185">Reference proteome</keyword>
<organism evidence="2 3">
    <name type="scientific">Photobacterium chitinilyticum</name>
    <dbReference type="NCBI Taxonomy" id="2485123"/>
    <lineage>
        <taxon>Bacteria</taxon>
        <taxon>Pseudomonadati</taxon>
        <taxon>Pseudomonadota</taxon>
        <taxon>Gammaproteobacteria</taxon>
        <taxon>Vibrionales</taxon>
        <taxon>Vibrionaceae</taxon>
        <taxon>Photobacterium</taxon>
    </lineage>
</organism>
<dbReference type="RefSeq" id="WP_128783745.1">
    <property type="nucleotide sequence ID" value="NZ_RJLM01000003.1"/>
</dbReference>
<comment type="caution">
    <text evidence="2">The sequence shown here is derived from an EMBL/GenBank/DDBJ whole genome shotgun (WGS) entry which is preliminary data.</text>
</comment>
<dbReference type="OrthoDB" id="5814522at2"/>
<evidence type="ECO:0000313" key="2">
    <source>
        <dbReference type="EMBL" id="RWX55722.1"/>
    </source>
</evidence>
<evidence type="ECO:0000256" key="1">
    <source>
        <dbReference type="SAM" id="SignalP"/>
    </source>
</evidence>
<evidence type="ECO:0000313" key="3">
    <source>
        <dbReference type="Proteomes" id="UP000287563"/>
    </source>
</evidence>
<gene>
    <name evidence="2" type="ORF">EDI28_10255</name>
</gene>
<proteinExistence type="predicted"/>
<keyword evidence="1" id="KW-0732">Signal</keyword>
<dbReference type="EMBL" id="RJLM01000003">
    <property type="protein sequence ID" value="RWX55722.1"/>
    <property type="molecule type" value="Genomic_DNA"/>
</dbReference>